<dbReference type="GO" id="GO:0005829">
    <property type="term" value="C:cytosol"/>
    <property type="evidence" value="ECO:0007669"/>
    <property type="project" value="TreeGrafter"/>
</dbReference>
<feature type="domain" description="Nucleoside phosphorylase" evidence="2">
    <location>
        <begin position="36"/>
        <end position="257"/>
    </location>
</feature>
<dbReference type="Pfam" id="PF01048">
    <property type="entry name" value="PNP_UDP_1"/>
    <property type="match status" value="1"/>
</dbReference>
<sequence>MVLRIFFVSILCCAFISLKAEPVDIFNEKNAPLSRIGIIFALPEISESSNTECPIPWFANSKKTLEGRRTYYSGDYFGKYLVMSSFWPNKVSAALISCNMILKHRVELILIIGTCYSRSETSRFGNVLISNGYVNYDSDVRPFFKRFEIPDINQYIFATSEAYREAAKNGGRQFIAAHKEAIEDLLKVHGYLKPMTSTEHDLTEGIIATGEAFTMSKNYFLSLQKVHSDIQGFDSAGGAVSQVCYEFDVPCLGVNIVIPHPLESSSNTSWLQLQSETSKFYMDSLLKSVLKEICLTH</sequence>
<dbReference type="GO" id="GO:0008930">
    <property type="term" value="F:methylthioadenosine nucleosidase activity"/>
    <property type="evidence" value="ECO:0007669"/>
    <property type="project" value="TreeGrafter"/>
</dbReference>
<reference evidence="4" key="1">
    <citation type="submission" date="2017-11" db="EMBL/GenBank/DDBJ databases">
        <authorList>
            <person name="Seth-Smith MB H."/>
        </authorList>
    </citation>
    <scope>NUCLEOTIDE SEQUENCE [LARGE SCALE GENOMIC DNA]</scope>
</reference>
<dbReference type="OrthoDB" id="9792278at2"/>
<feature type="chain" id="PRO_5017439549" evidence="1">
    <location>
        <begin position="21"/>
        <end position="297"/>
    </location>
</feature>
<name>A0A3B0PPE6_9CHLA</name>
<evidence type="ECO:0000256" key="1">
    <source>
        <dbReference type="SAM" id="SignalP"/>
    </source>
</evidence>
<feature type="signal peptide" evidence="1">
    <location>
        <begin position="1"/>
        <end position="20"/>
    </location>
</feature>
<dbReference type="GO" id="GO:0019284">
    <property type="term" value="P:L-methionine salvage from S-adenosylmethionine"/>
    <property type="evidence" value="ECO:0007669"/>
    <property type="project" value="TreeGrafter"/>
</dbReference>
<proteinExistence type="predicted"/>
<keyword evidence="1" id="KW-0732">Signal</keyword>
<dbReference type="Proteomes" id="UP000258476">
    <property type="component" value="Chromosome"/>
</dbReference>
<dbReference type="EMBL" id="LS992154">
    <property type="protein sequence ID" value="SYX09063.1"/>
    <property type="molecule type" value="Genomic_DNA"/>
</dbReference>
<accession>A0A3B0PPE6</accession>
<dbReference type="RefSeq" id="WP_117274365.1">
    <property type="nucleotide sequence ID" value="NZ_LS992154.1"/>
</dbReference>
<evidence type="ECO:0000313" key="4">
    <source>
        <dbReference type="Proteomes" id="UP000258476"/>
    </source>
</evidence>
<dbReference type="SUPFAM" id="SSF53167">
    <property type="entry name" value="Purine and uridine phosphorylases"/>
    <property type="match status" value="1"/>
</dbReference>
<dbReference type="InterPro" id="IPR000845">
    <property type="entry name" value="Nucleoside_phosphorylase_d"/>
</dbReference>
<dbReference type="PANTHER" id="PTHR46832:SF1">
    <property type="entry name" value="5'-METHYLTHIOADENOSINE_S-ADENOSYLHOMOCYSTEINE NUCLEOSIDASE"/>
    <property type="match status" value="1"/>
</dbReference>
<keyword evidence="4" id="KW-1185">Reference proteome</keyword>
<protein>
    <submittedName>
        <fullName evidence="3">5'-methylthioadenosine/S-adenosylhomocysteine nucleosidase,5'-methylthioadenosine/S-adenosylhomocysteine nucleosidase,MTA/SAH nucleosidase,Phosphorylase superfamily</fullName>
    </submittedName>
</protein>
<gene>
    <name evidence="3" type="primary">mtnN</name>
    <name evidence="3" type="ORF">C834K_0611</name>
</gene>
<dbReference type="PANTHER" id="PTHR46832">
    <property type="entry name" value="5'-METHYLTHIOADENOSINE/S-ADENOSYLHOMOCYSTEINE NUCLEOSIDASE"/>
    <property type="match status" value="1"/>
</dbReference>
<dbReference type="AlphaFoldDB" id="A0A3B0PPE6"/>
<evidence type="ECO:0000259" key="2">
    <source>
        <dbReference type="Pfam" id="PF01048"/>
    </source>
</evidence>
<evidence type="ECO:0000313" key="3">
    <source>
        <dbReference type="EMBL" id="SYX09063.1"/>
    </source>
</evidence>
<dbReference type="InterPro" id="IPR035994">
    <property type="entry name" value="Nucleoside_phosphorylase_sf"/>
</dbReference>
<dbReference type="KEGG" id="chla:C834K_0611"/>
<dbReference type="GO" id="GO:0009116">
    <property type="term" value="P:nucleoside metabolic process"/>
    <property type="evidence" value="ECO:0007669"/>
    <property type="project" value="InterPro"/>
</dbReference>
<organism evidence="3 4">
    <name type="scientific">Chlamydia poikilotherma</name>
    <dbReference type="NCBI Taxonomy" id="1967783"/>
    <lineage>
        <taxon>Bacteria</taxon>
        <taxon>Pseudomonadati</taxon>
        <taxon>Chlamydiota</taxon>
        <taxon>Chlamydiia</taxon>
        <taxon>Chlamydiales</taxon>
        <taxon>Chlamydiaceae</taxon>
        <taxon>Chlamydia/Chlamydophila group</taxon>
        <taxon>Chlamydia</taxon>
    </lineage>
</organism>
<dbReference type="Gene3D" id="3.40.50.1580">
    <property type="entry name" value="Nucleoside phosphorylase domain"/>
    <property type="match status" value="1"/>
</dbReference>
<dbReference type="GO" id="GO:0008782">
    <property type="term" value="F:adenosylhomocysteine nucleosidase activity"/>
    <property type="evidence" value="ECO:0007669"/>
    <property type="project" value="TreeGrafter"/>
</dbReference>